<evidence type="ECO:0000313" key="13">
    <source>
        <dbReference type="Proteomes" id="UP000324897"/>
    </source>
</evidence>
<dbReference type="Pfam" id="PF08320">
    <property type="entry name" value="PIG-X"/>
    <property type="match status" value="1"/>
</dbReference>
<feature type="chain" id="PRO_5023839054" description="Phosphatidylinositol-glycan biosynthesis class X protein" evidence="11">
    <location>
        <begin position="25"/>
        <end position="289"/>
    </location>
</feature>
<keyword evidence="9" id="KW-0325">Glycoprotein</keyword>
<dbReference type="OrthoDB" id="5546453at2759"/>
<dbReference type="GO" id="GO:0006506">
    <property type="term" value="P:GPI anchor biosynthetic process"/>
    <property type="evidence" value="ECO:0007669"/>
    <property type="project" value="UniProtKB-UniPathway"/>
</dbReference>
<dbReference type="GO" id="GO:0005789">
    <property type="term" value="C:endoplasmic reticulum membrane"/>
    <property type="evidence" value="ECO:0007669"/>
    <property type="project" value="UniProtKB-SubCell"/>
</dbReference>
<evidence type="ECO:0000313" key="12">
    <source>
        <dbReference type="EMBL" id="TVU49322.1"/>
    </source>
</evidence>
<evidence type="ECO:0000256" key="1">
    <source>
        <dbReference type="ARBA" id="ARBA00004389"/>
    </source>
</evidence>
<dbReference type="UniPathway" id="UPA00196"/>
<dbReference type="Proteomes" id="UP000324897">
    <property type="component" value="Chromosome 6"/>
</dbReference>
<reference evidence="12 13" key="1">
    <citation type="journal article" date="2019" name="Sci. Rep.">
        <title>A high-quality genome of Eragrostis curvula grass provides insights into Poaceae evolution and supports new strategies to enhance forage quality.</title>
        <authorList>
            <person name="Carballo J."/>
            <person name="Santos B.A.C.M."/>
            <person name="Zappacosta D."/>
            <person name="Garbus I."/>
            <person name="Selva J.P."/>
            <person name="Gallo C.A."/>
            <person name="Diaz A."/>
            <person name="Albertini E."/>
            <person name="Caccamo M."/>
            <person name="Echenique V."/>
        </authorList>
    </citation>
    <scope>NUCLEOTIDE SEQUENCE [LARGE SCALE GENOMIC DNA]</scope>
    <source>
        <strain evidence="13">cv. Victoria</strain>
        <tissue evidence="12">Leaf</tissue>
    </source>
</reference>
<gene>
    <name evidence="12" type="ORF">EJB05_00630</name>
</gene>
<evidence type="ECO:0000256" key="4">
    <source>
        <dbReference type="ARBA" id="ARBA00022502"/>
    </source>
</evidence>
<dbReference type="EMBL" id="RWGY01000002">
    <property type="protein sequence ID" value="TVU49322.1"/>
    <property type="molecule type" value="Genomic_DNA"/>
</dbReference>
<dbReference type="SMART" id="SM00780">
    <property type="entry name" value="PIG-X"/>
    <property type="match status" value="1"/>
</dbReference>
<name>A0A5J9WKT6_9POAL</name>
<comment type="similarity">
    <text evidence="3">Belongs to the PIGX family.</text>
</comment>
<keyword evidence="11" id="KW-0732">Signal</keyword>
<protein>
    <recommendedName>
        <fullName evidence="14">Phosphatidylinositol-glycan biosynthesis class X protein</fullName>
    </recommendedName>
</protein>
<feature type="transmembrane region" description="Helical" evidence="10">
    <location>
        <begin position="264"/>
        <end position="288"/>
    </location>
</feature>
<keyword evidence="4" id="KW-0337">GPI-anchor biosynthesis</keyword>
<evidence type="ECO:0000256" key="9">
    <source>
        <dbReference type="ARBA" id="ARBA00023180"/>
    </source>
</evidence>
<evidence type="ECO:0008006" key="14">
    <source>
        <dbReference type="Google" id="ProtNLM"/>
    </source>
</evidence>
<evidence type="ECO:0000256" key="6">
    <source>
        <dbReference type="ARBA" id="ARBA00022824"/>
    </source>
</evidence>
<accession>A0A5J9WKT6</accession>
<evidence type="ECO:0000256" key="3">
    <source>
        <dbReference type="ARBA" id="ARBA00010345"/>
    </source>
</evidence>
<dbReference type="PANTHER" id="PTHR28650">
    <property type="entry name" value="PHOSPHATIDYLINOSITOL-GLYCAN BIOSYNTHESIS CLASS X PROTEIN"/>
    <property type="match status" value="1"/>
</dbReference>
<sequence>MAVASGRGLLAAALAVAWISSAAADAMSSSEQAGSIRKPINCMPCSRKYVGDAFLDISTCQLDQRRHLAETLYSGGLCNGLADDLDVPTLSELHRQLVGEGSHRRLVYSMKFGAFQDAVLSFLDSYDAHLVVIEKLPNGVFADPFELQHFVERKVFLDVSVFGDTNLELPSALSNRSAVEFHVDLRSSTSANNNLVIDLPLHARYPPLDASGYATVEFGSPDLFLRYHKKKVHSGPCLWALKNLDAAPVEKAVWRVPCGDEAHIGLVSSMTFLSALICSVSIVLAALIF</sequence>
<evidence type="ECO:0000256" key="8">
    <source>
        <dbReference type="ARBA" id="ARBA00023136"/>
    </source>
</evidence>
<keyword evidence="5 10" id="KW-0812">Transmembrane</keyword>
<evidence type="ECO:0000256" key="5">
    <source>
        <dbReference type="ARBA" id="ARBA00022692"/>
    </source>
</evidence>
<evidence type="ECO:0000256" key="2">
    <source>
        <dbReference type="ARBA" id="ARBA00004687"/>
    </source>
</evidence>
<feature type="signal peptide" evidence="11">
    <location>
        <begin position="1"/>
        <end position="24"/>
    </location>
</feature>
<evidence type="ECO:0000256" key="10">
    <source>
        <dbReference type="SAM" id="Phobius"/>
    </source>
</evidence>
<keyword evidence="6" id="KW-0256">Endoplasmic reticulum</keyword>
<dbReference type="Gramene" id="TVU49322">
    <property type="protein sequence ID" value="TVU49322"/>
    <property type="gene ID" value="EJB05_00630"/>
</dbReference>
<comment type="subcellular location">
    <subcellularLocation>
        <location evidence="1">Endoplasmic reticulum membrane</location>
        <topology evidence="1">Single-pass membrane protein</topology>
    </subcellularLocation>
</comment>
<dbReference type="PANTHER" id="PTHR28650:SF1">
    <property type="entry name" value="PHOSPHATIDYLINOSITOL-GLYCAN BIOSYNTHESIS CLASS X PROTEIN"/>
    <property type="match status" value="1"/>
</dbReference>
<evidence type="ECO:0000256" key="11">
    <source>
        <dbReference type="SAM" id="SignalP"/>
    </source>
</evidence>
<dbReference type="AlphaFoldDB" id="A0A5J9WKT6"/>
<proteinExistence type="inferred from homology"/>
<keyword evidence="8 10" id="KW-0472">Membrane</keyword>
<comment type="caution">
    <text evidence="12">The sequence shown here is derived from an EMBL/GenBank/DDBJ whole genome shotgun (WGS) entry which is preliminary data.</text>
</comment>
<keyword evidence="7 10" id="KW-1133">Transmembrane helix</keyword>
<keyword evidence="13" id="KW-1185">Reference proteome</keyword>
<dbReference type="InterPro" id="IPR040039">
    <property type="entry name" value="PIGX"/>
</dbReference>
<dbReference type="InterPro" id="IPR013233">
    <property type="entry name" value="PIG-X/PBN1"/>
</dbReference>
<evidence type="ECO:0000256" key="7">
    <source>
        <dbReference type="ARBA" id="ARBA00022989"/>
    </source>
</evidence>
<organism evidence="12 13">
    <name type="scientific">Eragrostis curvula</name>
    <name type="common">weeping love grass</name>
    <dbReference type="NCBI Taxonomy" id="38414"/>
    <lineage>
        <taxon>Eukaryota</taxon>
        <taxon>Viridiplantae</taxon>
        <taxon>Streptophyta</taxon>
        <taxon>Embryophyta</taxon>
        <taxon>Tracheophyta</taxon>
        <taxon>Spermatophyta</taxon>
        <taxon>Magnoliopsida</taxon>
        <taxon>Liliopsida</taxon>
        <taxon>Poales</taxon>
        <taxon>Poaceae</taxon>
        <taxon>PACMAD clade</taxon>
        <taxon>Chloridoideae</taxon>
        <taxon>Eragrostideae</taxon>
        <taxon>Eragrostidinae</taxon>
        <taxon>Eragrostis</taxon>
    </lineage>
</organism>
<comment type="pathway">
    <text evidence="2">Glycolipid biosynthesis; glycosylphosphatidylinositol-anchor biosynthesis.</text>
</comment>